<reference evidence="3" key="1">
    <citation type="journal article" date="2020" name="Stud. Mycol.">
        <title>101 Dothideomycetes genomes: a test case for predicting lifestyles and emergence of pathogens.</title>
        <authorList>
            <person name="Haridas S."/>
            <person name="Albert R."/>
            <person name="Binder M."/>
            <person name="Bloem J."/>
            <person name="Labutti K."/>
            <person name="Salamov A."/>
            <person name="Andreopoulos B."/>
            <person name="Baker S."/>
            <person name="Barry K."/>
            <person name="Bills G."/>
            <person name="Bluhm B."/>
            <person name="Cannon C."/>
            <person name="Castanera R."/>
            <person name="Culley D."/>
            <person name="Daum C."/>
            <person name="Ezra D."/>
            <person name="Gonzalez J."/>
            <person name="Henrissat B."/>
            <person name="Kuo A."/>
            <person name="Liang C."/>
            <person name="Lipzen A."/>
            <person name="Lutzoni F."/>
            <person name="Magnuson J."/>
            <person name="Mondo S."/>
            <person name="Nolan M."/>
            <person name="Ohm R."/>
            <person name="Pangilinan J."/>
            <person name="Park H.-J."/>
            <person name="Ramirez L."/>
            <person name="Alfaro M."/>
            <person name="Sun H."/>
            <person name="Tritt A."/>
            <person name="Yoshinaga Y."/>
            <person name="Zwiers L.-H."/>
            <person name="Turgeon B."/>
            <person name="Goodwin S."/>
            <person name="Spatafora J."/>
            <person name="Crous P."/>
            <person name="Grigoriev I."/>
        </authorList>
    </citation>
    <scope>NUCLEOTIDE SEQUENCE</scope>
    <source>
        <strain evidence="3">ATCC 16933</strain>
    </source>
</reference>
<dbReference type="Pfam" id="PF13002">
    <property type="entry name" value="LDB19"/>
    <property type="match status" value="1"/>
</dbReference>
<dbReference type="OrthoDB" id="3832628at2759"/>
<dbReference type="GO" id="GO:0030674">
    <property type="term" value="F:protein-macromolecule adaptor activity"/>
    <property type="evidence" value="ECO:0007669"/>
    <property type="project" value="TreeGrafter"/>
</dbReference>
<feature type="region of interest" description="Disordered" evidence="1">
    <location>
        <begin position="1"/>
        <end position="48"/>
    </location>
</feature>
<dbReference type="Proteomes" id="UP000799766">
    <property type="component" value="Unassembled WGS sequence"/>
</dbReference>
<evidence type="ECO:0000259" key="2">
    <source>
        <dbReference type="Pfam" id="PF13002"/>
    </source>
</evidence>
<dbReference type="InterPro" id="IPR050357">
    <property type="entry name" value="Arrestin_domain-protein"/>
</dbReference>
<proteinExistence type="predicted"/>
<dbReference type="PANTHER" id="PTHR11188:SF76">
    <property type="entry name" value="PROTEIN LDB19"/>
    <property type="match status" value="1"/>
</dbReference>
<organism evidence="3 4">
    <name type="scientific">Lineolata rhizophorae</name>
    <dbReference type="NCBI Taxonomy" id="578093"/>
    <lineage>
        <taxon>Eukaryota</taxon>
        <taxon>Fungi</taxon>
        <taxon>Dikarya</taxon>
        <taxon>Ascomycota</taxon>
        <taxon>Pezizomycotina</taxon>
        <taxon>Dothideomycetes</taxon>
        <taxon>Dothideomycetes incertae sedis</taxon>
        <taxon>Lineolatales</taxon>
        <taxon>Lineolataceae</taxon>
        <taxon>Lineolata</taxon>
    </lineage>
</organism>
<dbReference type="GO" id="GO:0005829">
    <property type="term" value="C:cytosol"/>
    <property type="evidence" value="ECO:0007669"/>
    <property type="project" value="TreeGrafter"/>
</dbReference>
<dbReference type="PANTHER" id="PTHR11188">
    <property type="entry name" value="ARRESTIN DOMAIN CONTAINING PROTEIN"/>
    <property type="match status" value="1"/>
</dbReference>
<evidence type="ECO:0000313" key="3">
    <source>
        <dbReference type="EMBL" id="KAF2452630.1"/>
    </source>
</evidence>
<feature type="compositionally biased region" description="Low complexity" evidence="1">
    <location>
        <begin position="26"/>
        <end position="35"/>
    </location>
</feature>
<protein>
    <recommendedName>
        <fullName evidence="2">LDB19 N-terminal domain-containing protein</fullName>
    </recommendedName>
</protein>
<evidence type="ECO:0000256" key="1">
    <source>
        <dbReference type="SAM" id="MobiDB-lite"/>
    </source>
</evidence>
<dbReference type="InterPro" id="IPR014752">
    <property type="entry name" value="Arrestin-like_C"/>
</dbReference>
<feature type="compositionally biased region" description="Basic residues" evidence="1">
    <location>
        <begin position="1"/>
        <end position="17"/>
    </location>
</feature>
<dbReference type="EMBL" id="MU001706">
    <property type="protein sequence ID" value="KAF2452630.1"/>
    <property type="molecule type" value="Genomic_DNA"/>
</dbReference>
<accession>A0A6A6NLM6</accession>
<dbReference type="GO" id="GO:0005886">
    <property type="term" value="C:plasma membrane"/>
    <property type="evidence" value="ECO:0007669"/>
    <property type="project" value="TreeGrafter"/>
</dbReference>
<dbReference type="GO" id="GO:0070086">
    <property type="term" value="P:ubiquitin-dependent endocytosis"/>
    <property type="evidence" value="ECO:0007669"/>
    <property type="project" value="TreeGrafter"/>
</dbReference>
<dbReference type="InterPro" id="IPR024391">
    <property type="entry name" value="LDB19_N"/>
</dbReference>
<feature type="domain" description="LDB19 N-terminal" evidence="2">
    <location>
        <begin position="97"/>
        <end position="296"/>
    </location>
</feature>
<gene>
    <name evidence="3" type="ORF">BDY21DRAFT_294399</name>
</gene>
<dbReference type="AlphaFoldDB" id="A0A6A6NLM6"/>
<evidence type="ECO:0000313" key="4">
    <source>
        <dbReference type="Proteomes" id="UP000799766"/>
    </source>
</evidence>
<feature type="region of interest" description="Disordered" evidence="1">
    <location>
        <begin position="404"/>
        <end position="425"/>
    </location>
</feature>
<sequence length="449" mass="47723">MDHLRRHSLTRLHHHSDRKSGTSPKASATSVASGASSGGASGRAATPPTAPAELSIVIESPPVVLYGSPRHSTGALFAGQLVVDVARDAEIALGALELAMVGTVTTRRPVGGAHCPDCVAQSKELKRWEFVGGEGVEGGAPAPAPAPLRLAQGRHTFPFSYLVPGHLPATSAGHIGGIAYKLEARARTTGGEALALERPVKVARAIIPMPENERHSLRIFPPTAITAQVTLPAVIHPIGDFGVEMAISGVASTATSLQNTPQRDASTRWRLRKLTWRLDERERHVSPACARHAAKVGGAGKGMQHEDVRTVGGDEVKGGWKSDFATGDGRIEVAFSARVNPAKKSVCDVDSPTGFVVTHALVIEMVVAEEWVSKKRPNSPTPTGAARVLRTQFNVTLTERSGLGIAWDEEQPPTYEDVPASPPTYNQVRDVDLAELDEEAERLHLAEES</sequence>
<keyword evidence="4" id="KW-1185">Reference proteome</keyword>
<dbReference type="GO" id="GO:0031625">
    <property type="term" value="F:ubiquitin protein ligase binding"/>
    <property type="evidence" value="ECO:0007669"/>
    <property type="project" value="TreeGrafter"/>
</dbReference>
<name>A0A6A6NLM6_9PEZI</name>
<dbReference type="Gene3D" id="2.60.40.640">
    <property type="match status" value="1"/>
</dbReference>